<keyword evidence="3" id="KW-1185">Reference proteome</keyword>
<reference evidence="2" key="1">
    <citation type="submission" date="2022-10" db="EMBL/GenBank/DDBJ databases">
        <title>The complete genomes of actinobacterial strains from the NBC collection.</title>
        <authorList>
            <person name="Joergensen T.S."/>
            <person name="Alvarez Arevalo M."/>
            <person name="Sterndorff E.B."/>
            <person name="Faurdal D."/>
            <person name="Vuksanovic O."/>
            <person name="Mourched A.-S."/>
            <person name="Charusanti P."/>
            <person name="Shaw S."/>
            <person name="Blin K."/>
            <person name="Weber T."/>
        </authorList>
    </citation>
    <scope>NUCLEOTIDE SEQUENCE</scope>
    <source>
        <strain evidence="2">NBC_00189</strain>
    </source>
</reference>
<name>A0ABZ1JC21_9ACTN</name>
<organism evidence="2 3">
    <name type="scientific">Streptomyces tauricus</name>
    <dbReference type="NCBI Taxonomy" id="68274"/>
    <lineage>
        <taxon>Bacteria</taxon>
        <taxon>Bacillati</taxon>
        <taxon>Actinomycetota</taxon>
        <taxon>Actinomycetes</taxon>
        <taxon>Kitasatosporales</taxon>
        <taxon>Streptomycetaceae</taxon>
        <taxon>Streptomyces</taxon>
        <taxon>Streptomyces aurantiacus group</taxon>
    </lineage>
</organism>
<sequence length="93" mass="9575">MSEYGTRTPEENDGPVPRDLPDQQVQEGEDPWDVVTPPESGPSEGSDGAVEAAGGEKAGTGVPDTDEAGTGRQGESSTSTVHPEDPEPEESPA</sequence>
<evidence type="ECO:0000313" key="3">
    <source>
        <dbReference type="Proteomes" id="UP001432166"/>
    </source>
</evidence>
<dbReference type="Proteomes" id="UP001432166">
    <property type="component" value="Chromosome"/>
</dbReference>
<gene>
    <name evidence="2" type="ORF">OG288_05960</name>
</gene>
<evidence type="ECO:0000256" key="1">
    <source>
        <dbReference type="SAM" id="MobiDB-lite"/>
    </source>
</evidence>
<dbReference type="EMBL" id="CP108133">
    <property type="protein sequence ID" value="WTP47906.1"/>
    <property type="molecule type" value="Genomic_DNA"/>
</dbReference>
<evidence type="ECO:0000313" key="2">
    <source>
        <dbReference type="EMBL" id="WTP47906.1"/>
    </source>
</evidence>
<protein>
    <submittedName>
        <fullName evidence="2">Uncharacterized protein</fullName>
    </submittedName>
</protein>
<accession>A0ABZ1JC21</accession>
<feature type="region of interest" description="Disordered" evidence="1">
    <location>
        <begin position="1"/>
        <end position="93"/>
    </location>
</feature>
<feature type="compositionally biased region" description="Low complexity" evidence="1">
    <location>
        <begin position="48"/>
        <end position="62"/>
    </location>
</feature>
<proteinExistence type="predicted"/>
<dbReference type="RefSeq" id="WP_328936868.1">
    <property type="nucleotide sequence ID" value="NZ_CP108133.1"/>
</dbReference>